<accession>A0ABV3F1V0</accession>
<dbReference type="Gene3D" id="2.60.40.420">
    <property type="entry name" value="Cupredoxins - blue copper proteins"/>
    <property type="match status" value="1"/>
</dbReference>
<organism evidence="1 2">
    <name type="scientific">Nocardia fusca</name>
    <dbReference type="NCBI Taxonomy" id="941183"/>
    <lineage>
        <taxon>Bacteria</taxon>
        <taxon>Bacillati</taxon>
        <taxon>Actinomycetota</taxon>
        <taxon>Actinomycetes</taxon>
        <taxon>Mycobacteriales</taxon>
        <taxon>Nocardiaceae</taxon>
        <taxon>Nocardia</taxon>
    </lineage>
</organism>
<keyword evidence="2" id="KW-1185">Reference proteome</keyword>
<gene>
    <name evidence="1" type="ORF">AB0H72_03135</name>
</gene>
<evidence type="ECO:0000313" key="1">
    <source>
        <dbReference type="EMBL" id="MEV0361674.1"/>
    </source>
</evidence>
<evidence type="ECO:0000313" key="2">
    <source>
        <dbReference type="Proteomes" id="UP001551658"/>
    </source>
</evidence>
<proteinExistence type="predicted"/>
<dbReference type="RefSeq" id="WP_357972842.1">
    <property type="nucleotide sequence ID" value="NZ_JBFAIH010000001.1"/>
</dbReference>
<dbReference type="InterPro" id="IPR052721">
    <property type="entry name" value="ET_Amicyanin"/>
</dbReference>
<name>A0ABV3F1V0_9NOCA</name>
<dbReference type="InterPro" id="IPR008972">
    <property type="entry name" value="Cupredoxin"/>
</dbReference>
<dbReference type="SUPFAM" id="SSF49503">
    <property type="entry name" value="Cupredoxins"/>
    <property type="match status" value="1"/>
</dbReference>
<dbReference type="EMBL" id="JBFAIH010000001">
    <property type="protein sequence ID" value="MEV0361674.1"/>
    <property type="molecule type" value="Genomic_DNA"/>
</dbReference>
<dbReference type="Proteomes" id="UP001551658">
    <property type="component" value="Unassembled WGS sequence"/>
</dbReference>
<dbReference type="PANTHER" id="PTHR36507:SF1">
    <property type="entry name" value="BLL1555 PROTEIN"/>
    <property type="match status" value="1"/>
</dbReference>
<dbReference type="PANTHER" id="PTHR36507">
    <property type="entry name" value="BLL1555 PROTEIN"/>
    <property type="match status" value="1"/>
</dbReference>
<reference evidence="1 2" key="1">
    <citation type="submission" date="2024-06" db="EMBL/GenBank/DDBJ databases">
        <title>The Natural Products Discovery Center: Release of the First 8490 Sequenced Strains for Exploring Actinobacteria Biosynthetic Diversity.</title>
        <authorList>
            <person name="Kalkreuter E."/>
            <person name="Kautsar S.A."/>
            <person name="Yang D."/>
            <person name="Bader C.D."/>
            <person name="Teijaro C.N."/>
            <person name="Fluegel L."/>
            <person name="Davis C.M."/>
            <person name="Simpson J.R."/>
            <person name="Lauterbach L."/>
            <person name="Steele A.D."/>
            <person name="Gui C."/>
            <person name="Meng S."/>
            <person name="Li G."/>
            <person name="Viehrig K."/>
            <person name="Ye F."/>
            <person name="Su P."/>
            <person name="Kiefer A.F."/>
            <person name="Nichols A."/>
            <person name="Cepeda A.J."/>
            <person name="Yan W."/>
            <person name="Fan B."/>
            <person name="Jiang Y."/>
            <person name="Adhikari A."/>
            <person name="Zheng C.-J."/>
            <person name="Schuster L."/>
            <person name="Cowan T.M."/>
            <person name="Smanski M.J."/>
            <person name="Chevrette M.G."/>
            <person name="De Carvalho L.P.S."/>
            <person name="Shen B."/>
        </authorList>
    </citation>
    <scope>NUCLEOTIDE SEQUENCE [LARGE SCALE GENOMIC DNA]</scope>
    <source>
        <strain evidence="1 2">NPDC050671</strain>
    </source>
</reference>
<protein>
    <submittedName>
        <fullName evidence="1">Biphenyl 2,3-dioxygenase</fullName>
    </submittedName>
</protein>
<comment type="caution">
    <text evidence="1">The sequence shown here is derived from an EMBL/GenBank/DDBJ whole genome shotgun (WGS) entry which is preliminary data.</text>
</comment>
<sequence length="77" mass="8735">MHISQIRFEPREVRIPVGGTVEWRFDDGLLLHDLRAEGVFDSGIRSEETFRFTFTTPGDVAYRCSIHPTMSGTVHVG</sequence>